<dbReference type="CDD" id="cd00438">
    <property type="entry name" value="cupin_RmlC"/>
    <property type="match status" value="1"/>
</dbReference>
<dbReference type="RefSeq" id="WP_096360815.1">
    <property type="nucleotide sequence ID" value="NZ_AP014879.1"/>
</dbReference>
<dbReference type="GO" id="GO:0008830">
    <property type="term" value="F:dTDP-4-dehydrorhamnose 3,5-epimerase activity"/>
    <property type="evidence" value="ECO:0007669"/>
    <property type="project" value="UniProtKB-EC"/>
</dbReference>
<dbReference type="InterPro" id="IPR000888">
    <property type="entry name" value="RmlC-like"/>
</dbReference>
<dbReference type="OrthoDB" id="9800680at2"/>
<dbReference type="EC" id="5.1.3.13" evidence="3"/>
<protein>
    <recommendedName>
        <fullName evidence="4">dTDP-4-dehydrorhamnose 3,5-epimerase</fullName>
        <ecNumber evidence="3">5.1.3.13</ecNumber>
    </recommendedName>
    <alternativeName>
        <fullName evidence="6">Thymidine diphospho-4-keto-rhamnose 3,5-epimerase</fullName>
    </alternativeName>
    <alternativeName>
        <fullName evidence="5">dTDP-4-keto-6-deoxyglucose 3,5-epimerase</fullName>
    </alternativeName>
    <alternativeName>
        <fullName evidence="7">dTDP-6-deoxy-D-xylo-4-hexulose 3,5-epimerase</fullName>
    </alternativeName>
</protein>
<dbReference type="PANTHER" id="PTHR21047:SF2">
    <property type="entry name" value="THYMIDINE DIPHOSPHO-4-KETO-RHAMNOSE 3,5-EPIMERASE"/>
    <property type="match status" value="1"/>
</dbReference>
<dbReference type="Proteomes" id="UP000243180">
    <property type="component" value="Chromosome"/>
</dbReference>
<accession>A0A1B4XGT0</accession>
<dbReference type="Pfam" id="PF00908">
    <property type="entry name" value="dTDP_sugar_isom"/>
    <property type="match status" value="1"/>
</dbReference>
<sequence>MIFHPISIAGAFLIDLEPHVDNRGSFARAFCLREFAARQIAFPLAQCNLARTTHAGVVRGLHYQEKPHNEQKLVRCINGAVFDALVDMRPDSPTYKTVYSVRLDPESRRALFIPGGVAHGYQTLADHTEFMYMTDQFYAPGVEKGVRFDDPSLAIAWPLPPRDVADRDRQWPLVPWA</sequence>
<evidence type="ECO:0000256" key="3">
    <source>
        <dbReference type="ARBA" id="ARBA00012098"/>
    </source>
</evidence>
<keyword evidence="11" id="KW-1185">Reference proteome</keyword>
<evidence type="ECO:0000313" key="11">
    <source>
        <dbReference type="Proteomes" id="UP000243180"/>
    </source>
</evidence>
<gene>
    <name evidence="10" type="ORF">SCL_1719</name>
</gene>
<feature type="active site" description="Proton acceptor" evidence="8">
    <location>
        <position position="62"/>
    </location>
</feature>
<evidence type="ECO:0000256" key="8">
    <source>
        <dbReference type="PIRSR" id="PIRSR600888-1"/>
    </source>
</evidence>
<dbReference type="Gene3D" id="2.60.120.10">
    <property type="entry name" value="Jelly Rolls"/>
    <property type="match status" value="1"/>
</dbReference>
<dbReference type="GO" id="GO:0005829">
    <property type="term" value="C:cytosol"/>
    <property type="evidence" value="ECO:0007669"/>
    <property type="project" value="TreeGrafter"/>
</dbReference>
<name>A0A1B4XGT0_9GAMM</name>
<evidence type="ECO:0000256" key="1">
    <source>
        <dbReference type="ARBA" id="ARBA00001298"/>
    </source>
</evidence>
<reference evidence="10 11" key="1">
    <citation type="submission" date="2015-05" db="EMBL/GenBank/DDBJ databases">
        <title>Complete genome sequence of a sulfur-oxidizing gammaproteobacterium strain HA5.</title>
        <authorList>
            <person name="Miura A."/>
            <person name="Kojima H."/>
            <person name="Fukui M."/>
        </authorList>
    </citation>
    <scope>NUCLEOTIDE SEQUENCE [LARGE SCALE GENOMIC DNA]</scope>
    <source>
        <strain evidence="10 11">HA5</strain>
    </source>
</reference>
<dbReference type="SUPFAM" id="SSF51182">
    <property type="entry name" value="RmlC-like cupins"/>
    <property type="match status" value="1"/>
</dbReference>
<evidence type="ECO:0000256" key="4">
    <source>
        <dbReference type="ARBA" id="ARBA00019595"/>
    </source>
</evidence>
<dbReference type="PANTHER" id="PTHR21047">
    <property type="entry name" value="DTDP-6-DEOXY-D-GLUCOSE-3,5 EPIMERASE"/>
    <property type="match status" value="1"/>
</dbReference>
<comment type="function">
    <text evidence="2">Catalyzes the epimerization of the C3' and C5'positions of dTDP-6-deoxy-D-xylo-4-hexulose, forming dTDP-6-deoxy-L-lyxo-4-hexulose.</text>
</comment>
<feature type="active site" description="Proton donor" evidence="8">
    <location>
        <position position="132"/>
    </location>
</feature>
<evidence type="ECO:0000256" key="2">
    <source>
        <dbReference type="ARBA" id="ARBA00001997"/>
    </source>
</evidence>
<organism evidence="10 11">
    <name type="scientific">Sulfuricaulis limicola</name>
    <dbReference type="NCBI Taxonomy" id="1620215"/>
    <lineage>
        <taxon>Bacteria</taxon>
        <taxon>Pseudomonadati</taxon>
        <taxon>Pseudomonadota</taxon>
        <taxon>Gammaproteobacteria</taxon>
        <taxon>Acidiferrobacterales</taxon>
        <taxon>Acidiferrobacteraceae</taxon>
        <taxon>Sulfuricaulis</taxon>
    </lineage>
</organism>
<dbReference type="InterPro" id="IPR014710">
    <property type="entry name" value="RmlC-like_jellyroll"/>
</dbReference>
<evidence type="ECO:0000313" key="10">
    <source>
        <dbReference type="EMBL" id="BAV34022.1"/>
    </source>
</evidence>
<feature type="site" description="Participates in a stacking interaction with the thymidine ring of dTDP-4-oxo-6-deoxyglucose" evidence="9">
    <location>
        <position position="138"/>
    </location>
</feature>
<evidence type="ECO:0000256" key="9">
    <source>
        <dbReference type="PIRSR" id="PIRSR600888-3"/>
    </source>
</evidence>
<dbReference type="KEGG" id="slim:SCL_1719"/>
<dbReference type="InParanoid" id="A0A1B4XGT0"/>
<dbReference type="InterPro" id="IPR011051">
    <property type="entry name" value="RmlC_Cupin_sf"/>
</dbReference>
<evidence type="ECO:0000256" key="7">
    <source>
        <dbReference type="ARBA" id="ARBA00033311"/>
    </source>
</evidence>
<dbReference type="AlphaFoldDB" id="A0A1B4XGT0"/>
<evidence type="ECO:0000256" key="6">
    <source>
        <dbReference type="ARBA" id="ARBA00031424"/>
    </source>
</evidence>
<dbReference type="EMBL" id="AP014879">
    <property type="protein sequence ID" value="BAV34022.1"/>
    <property type="molecule type" value="Genomic_DNA"/>
</dbReference>
<proteinExistence type="predicted"/>
<evidence type="ECO:0000256" key="5">
    <source>
        <dbReference type="ARBA" id="ARBA00029758"/>
    </source>
</evidence>
<dbReference type="GO" id="GO:0019305">
    <property type="term" value="P:dTDP-rhamnose biosynthetic process"/>
    <property type="evidence" value="ECO:0007669"/>
    <property type="project" value="TreeGrafter"/>
</dbReference>
<dbReference type="GO" id="GO:0000271">
    <property type="term" value="P:polysaccharide biosynthetic process"/>
    <property type="evidence" value="ECO:0007669"/>
    <property type="project" value="TreeGrafter"/>
</dbReference>
<comment type="catalytic activity">
    <reaction evidence="1">
        <text>dTDP-4-dehydro-6-deoxy-alpha-D-glucose = dTDP-4-dehydro-beta-L-rhamnose</text>
        <dbReference type="Rhea" id="RHEA:16969"/>
        <dbReference type="ChEBI" id="CHEBI:57649"/>
        <dbReference type="ChEBI" id="CHEBI:62830"/>
        <dbReference type="EC" id="5.1.3.13"/>
    </reaction>
</comment>